<evidence type="ECO:0000313" key="7">
    <source>
        <dbReference type="Proteomes" id="UP000061457"/>
    </source>
</evidence>
<evidence type="ECO:0000256" key="1">
    <source>
        <dbReference type="ARBA" id="ARBA00004442"/>
    </source>
</evidence>
<comment type="subcellular location">
    <subcellularLocation>
        <location evidence="1">Cell outer membrane</location>
    </subcellularLocation>
</comment>
<evidence type="ECO:0000256" key="3">
    <source>
        <dbReference type="ARBA" id="ARBA00023237"/>
    </source>
</evidence>
<dbReference type="RefSeq" id="WP_058028758.1">
    <property type="nucleotide sequence ID" value="NZ_CP013187.1"/>
</dbReference>
<gene>
    <name evidence="6" type="ORF">PP2015_472</name>
</gene>
<dbReference type="PATRIC" id="fig|161398.10.peg.481"/>
<dbReference type="EMBL" id="CP013187">
    <property type="protein sequence ID" value="ALO40994.1"/>
    <property type="molecule type" value="Genomic_DNA"/>
</dbReference>
<dbReference type="Gene3D" id="2.170.130.10">
    <property type="entry name" value="TonB-dependent receptor, plug domain"/>
    <property type="match status" value="1"/>
</dbReference>
<dbReference type="OrthoDB" id="9764669at2"/>
<reference evidence="6 7" key="1">
    <citation type="submission" date="2015-11" db="EMBL/GenBank/DDBJ databases">
        <authorList>
            <person name="Zhang Y."/>
            <person name="Guo Z."/>
        </authorList>
    </citation>
    <scope>NUCLEOTIDE SEQUENCE [LARGE SCALE GENOMIC DNA]</scope>
    <source>
        <strain evidence="6 7">KCTC 12086</strain>
    </source>
</reference>
<keyword evidence="7" id="KW-1185">Reference proteome</keyword>
<evidence type="ECO:0000313" key="6">
    <source>
        <dbReference type="EMBL" id="ALO40994.1"/>
    </source>
</evidence>
<evidence type="ECO:0000256" key="2">
    <source>
        <dbReference type="ARBA" id="ARBA00023136"/>
    </source>
</evidence>
<dbReference type="Gene3D" id="2.40.170.20">
    <property type="entry name" value="TonB-dependent receptor, beta-barrel domain"/>
    <property type="match status" value="1"/>
</dbReference>
<feature type="signal peptide" evidence="4">
    <location>
        <begin position="1"/>
        <end position="27"/>
    </location>
</feature>
<name>A0A0S2JYX0_9GAMM</name>
<dbReference type="AlphaFoldDB" id="A0A0S2JYX0"/>
<keyword evidence="4" id="KW-0732">Signal</keyword>
<evidence type="ECO:0000256" key="4">
    <source>
        <dbReference type="SAM" id="SignalP"/>
    </source>
</evidence>
<dbReference type="InterPro" id="IPR037066">
    <property type="entry name" value="Plug_dom_sf"/>
</dbReference>
<dbReference type="InterPro" id="IPR000531">
    <property type="entry name" value="Beta-barrel_TonB"/>
</dbReference>
<sequence>MKRLFTSRLLKLSAVATALTLFFNSQASCANDDVSNNTAANIDTYDEGFFTPFSPQNLRDILEKIPGANNLLLAMNNNNETRGFGSTGEQILINRQRVSGKGNSIKSEIDNIQAKDVDYIELIRGSVSGLDVQSNGLIINVMLKDDISTAVLWNIGITKTDSMQGKPLGSLVLSGGEGDLTYRFGFERKLYPTKIKINELFSSADNEPTKHYKRVRKNWFREDIFSNKLSYKHANNTSMTLNSMYKKIYLDSDFDSTYIQLADNTTTADNLTFDWGLREWEIGGDISHKINDKNSLKLLFIENRSKANDQLWQTIINGDDSTTAGYQLPRLYRESESVVRGSWKYTLNQQHSFDSGVELAINKLDENLQFIDNQDGVYHSTELNDIKETRYEGFSHYNYSISQATNLQASLVYEYSKLDVATDFSLQTDTFEQATSGSTRSFNYLKPRINLRHDLSDAIQLRTNLERTVSQLRLNDFVPRFNREEQRLEETNPNLRPEVRDELSVSFERQWQATSGSLTLTPYYHKITDLIVEIPLVSYSGEGNVDNAKEYGVKLETDFGLDPIGLKNTMVSVSYTWRDSDMRDPFTGQDNKIARLSDNEWQIKINQTGPIENLDWSMTLQDRSISPFARFDYTSTLDNKLWARMEVNYKLPSNLKLTLKGDRLLSRKSRNIRTRYDGLFTENSILQYEDRRFERSPRFTLLLSGQF</sequence>
<dbReference type="GO" id="GO:0009279">
    <property type="term" value="C:cell outer membrane"/>
    <property type="evidence" value="ECO:0007669"/>
    <property type="project" value="UniProtKB-SubCell"/>
</dbReference>
<dbReference type="InterPro" id="IPR036942">
    <property type="entry name" value="Beta-barrel_TonB_sf"/>
</dbReference>
<protein>
    <recommendedName>
        <fullName evidence="5">TonB-dependent receptor-like beta-barrel domain-containing protein</fullName>
    </recommendedName>
</protein>
<dbReference type="KEGG" id="pphe:PP2015_472"/>
<dbReference type="SUPFAM" id="SSF56935">
    <property type="entry name" value="Porins"/>
    <property type="match status" value="1"/>
</dbReference>
<feature type="domain" description="TonB-dependent receptor-like beta-barrel" evidence="5">
    <location>
        <begin position="223"/>
        <end position="659"/>
    </location>
</feature>
<organism evidence="6 7">
    <name type="scientific">Pseudoalteromonas phenolica</name>
    <dbReference type="NCBI Taxonomy" id="161398"/>
    <lineage>
        <taxon>Bacteria</taxon>
        <taxon>Pseudomonadati</taxon>
        <taxon>Pseudomonadota</taxon>
        <taxon>Gammaproteobacteria</taxon>
        <taxon>Alteromonadales</taxon>
        <taxon>Pseudoalteromonadaceae</taxon>
        <taxon>Pseudoalteromonas</taxon>
    </lineage>
</organism>
<proteinExistence type="predicted"/>
<keyword evidence="2" id="KW-0472">Membrane</keyword>
<dbReference type="Pfam" id="PF00593">
    <property type="entry name" value="TonB_dep_Rec_b-barrel"/>
    <property type="match status" value="1"/>
</dbReference>
<evidence type="ECO:0000259" key="5">
    <source>
        <dbReference type="Pfam" id="PF00593"/>
    </source>
</evidence>
<dbReference type="Proteomes" id="UP000061457">
    <property type="component" value="Chromosome I"/>
</dbReference>
<keyword evidence="3" id="KW-0998">Cell outer membrane</keyword>
<accession>A0A0S2JYX0</accession>
<dbReference type="STRING" id="161398.PP2015_472"/>
<feature type="chain" id="PRO_5006600853" description="TonB-dependent receptor-like beta-barrel domain-containing protein" evidence="4">
    <location>
        <begin position="28"/>
        <end position="707"/>
    </location>
</feature>